<evidence type="ECO:0000313" key="4">
    <source>
        <dbReference type="EMBL" id="KAJ8891553.1"/>
    </source>
</evidence>
<sequence>MSCPGMTGTYGSQLESPSLGALFKLNKSRCLGFSLLQHFGSRDTMESISQKVLGSALLLAVLSTVQVGECARILGVFPITSVSHQVVYRALMMELARRGHELVVITPDPINDPSLANYTEIDVSFMYDYTRRFIGFDIKLTEKFSSFSATKLLLEWGLMLSDTLLDHEPVRRLISPNNVDEHFDLVFVEWLQQPSTYGFAYRFSAPMIGISSLPPFGFCYDSVGNPTNPSYIPEMVTPYSDRMTFFERLDNFIYFLRSRQFYFNYMFPKHDVIAKRSFGPSIPNLMEMHYNASMLFVTYEPSFHSPRPDVPAIVHLTGLHLKPPKPLPQDLQQYLDSAPKGVIYFSLGSNVRSDKLDANTLQMFLEAFAELDGYHVLWKWESDKLPGQPANVKVLNWTPQQDILREL</sequence>
<organism evidence="4 5">
    <name type="scientific">Dryococelus australis</name>
    <dbReference type="NCBI Taxonomy" id="614101"/>
    <lineage>
        <taxon>Eukaryota</taxon>
        <taxon>Metazoa</taxon>
        <taxon>Ecdysozoa</taxon>
        <taxon>Arthropoda</taxon>
        <taxon>Hexapoda</taxon>
        <taxon>Insecta</taxon>
        <taxon>Pterygota</taxon>
        <taxon>Neoptera</taxon>
        <taxon>Polyneoptera</taxon>
        <taxon>Phasmatodea</taxon>
        <taxon>Verophasmatodea</taxon>
        <taxon>Anareolatae</taxon>
        <taxon>Phasmatidae</taxon>
        <taxon>Eurycanthinae</taxon>
        <taxon>Dryococelus</taxon>
    </lineage>
</organism>
<evidence type="ECO:0000256" key="3">
    <source>
        <dbReference type="ARBA" id="ARBA00022679"/>
    </source>
</evidence>
<dbReference type="InterPro" id="IPR050271">
    <property type="entry name" value="UDP-glycosyltransferase"/>
</dbReference>
<keyword evidence="2" id="KW-0328">Glycosyltransferase</keyword>
<comment type="similarity">
    <text evidence="1">Belongs to the UDP-glycosyltransferase family.</text>
</comment>
<reference evidence="4 5" key="1">
    <citation type="submission" date="2023-02" db="EMBL/GenBank/DDBJ databases">
        <title>LHISI_Scaffold_Assembly.</title>
        <authorList>
            <person name="Stuart O.P."/>
            <person name="Cleave R."/>
            <person name="Magrath M.J.L."/>
            <person name="Mikheyev A.S."/>
        </authorList>
    </citation>
    <scope>NUCLEOTIDE SEQUENCE [LARGE SCALE GENOMIC DNA]</scope>
    <source>
        <strain evidence="4">Daus_M_001</strain>
        <tissue evidence="4">Leg muscle</tissue>
    </source>
</reference>
<evidence type="ECO:0000256" key="2">
    <source>
        <dbReference type="ARBA" id="ARBA00022676"/>
    </source>
</evidence>
<accession>A0ABQ9I4G7</accession>
<name>A0ABQ9I4G7_9NEOP</name>
<dbReference type="PANTHER" id="PTHR48043:SF159">
    <property type="entry name" value="EG:EG0003.4 PROTEIN-RELATED"/>
    <property type="match status" value="1"/>
</dbReference>
<dbReference type="Proteomes" id="UP001159363">
    <property type="component" value="Chromosome 2"/>
</dbReference>
<proteinExistence type="inferred from homology"/>
<keyword evidence="5" id="KW-1185">Reference proteome</keyword>
<gene>
    <name evidence="4" type="ORF">PR048_004081</name>
</gene>
<comment type="caution">
    <text evidence="4">The sequence shown here is derived from an EMBL/GenBank/DDBJ whole genome shotgun (WGS) entry which is preliminary data.</text>
</comment>
<dbReference type="SUPFAM" id="SSF53756">
    <property type="entry name" value="UDP-Glycosyltransferase/glycogen phosphorylase"/>
    <property type="match status" value="1"/>
</dbReference>
<dbReference type="PANTHER" id="PTHR48043">
    <property type="entry name" value="EG:EG0003.4 PROTEIN-RELATED"/>
    <property type="match status" value="1"/>
</dbReference>
<dbReference type="CDD" id="cd03784">
    <property type="entry name" value="GT1_Gtf-like"/>
    <property type="match status" value="1"/>
</dbReference>
<keyword evidence="3" id="KW-0808">Transferase</keyword>
<dbReference type="InterPro" id="IPR002213">
    <property type="entry name" value="UDP_glucos_trans"/>
</dbReference>
<dbReference type="EMBL" id="JARBHB010000002">
    <property type="protein sequence ID" value="KAJ8891553.1"/>
    <property type="molecule type" value="Genomic_DNA"/>
</dbReference>
<protein>
    <submittedName>
        <fullName evidence="4">Uncharacterized protein</fullName>
    </submittedName>
</protein>
<dbReference type="Gene3D" id="3.40.50.2000">
    <property type="entry name" value="Glycogen Phosphorylase B"/>
    <property type="match status" value="2"/>
</dbReference>
<dbReference type="Pfam" id="PF00201">
    <property type="entry name" value="UDPGT"/>
    <property type="match status" value="1"/>
</dbReference>
<evidence type="ECO:0000256" key="1">
    <source>
        <dbReference type="ARBA" id="ARBA00009995"/>
    </source>
</evidence>
<evidence type="ECO:0000313" key="5">
    <source>
        <dbReference type="Proteomes" id="UP001159363"/>
    </source>
</evidence>